<keyword evidence="4" id="KW-0633">Potassium transport</keyword>
<evidence type="ECO:0000256" key="6">
    <source>
        <dbReference type="ARBA" id="ARBA00022826"/>
    </source>
</evidence>
<keyword evidence="10 13" id="KW-0472">Membrane</keyword>
<evidence type="ECO:0000256" key="9">
    <source>
        <dbReference type="ARBA" id="ARBA00023065"/>
    </source>
</evidence>
<dbReference type="PANTHER" id="PTHR31462:SF5">
    <property type="entry name" value="ENDOSOMAL_LYSOSOMAL PROTON CHANNEL TMEM175"/>
    <property type="match status" value="1"/>
</dbReference>
<evidence type="ECO:0000256" key="7">
    <source>
        <dbReference type="ARBA" id="ARBA00022958"/>
    </source>
</evidence>
<dbReference type="PANTHER" id="PTHR31462">
    <property type="entry name" value="ENDOSOMAL/LYSOSOMAL POTASSIUM CHANNEL TMEM175"/>
    <property type="match status" value="1"/>
</dbReference>
<name>A0A561TT66_9ACTN</name>
<feature type="transmembrane region" description="Helical" evidence="13">
    <location>
        <begin position="53"/>
        <end position="71"/>
    </location>
</feature>
<comment type="caution">
    <text evidence="14">The sequence shown here is derived from an EMBL/GenBank/DDBJ whole genome shotgun (WGS) entry which is preliminary data.</text>
</comment>
<dbReference type="EMBL" id="VIWT01000003">
    <property type="protein sequence ID" value="TWF90309.1"/>
    <property type="molecule type" value="Genomic_DNA"/>
</dbReference>
<protein>
    <submittedName>
        <fullName evidence="14">Putative membrane protein</fullName>
    </submittedName>
</protein>
<evidence type="ECO:0000256" key="3">
    <source>
        <dbReference type="ARBA" id="ARBA00022448"/>
    </source>
</evidence>
<feature type="transmembrane region" description="Helical" evidence="13">
    <location>
        <begin position="124"/>
        <end position="143"/>
    </location>
</feature>
<dbReference type="Proteomes" id="UP000317940">
    <property type="component" value="Unassembled WGS sequence"/>
</dbReference>
<feature type="transmembrane region" description="Helical" evidence="13">
    <location>
        <begin position="16"/>
        <end position="33"/>
    </location>
</feature>
<keyword evidence="6" id="KW-0631">Potassium channel</keyword>
<keyword evidence="5 13" id="KW-0812">Transmembrane</keyword>
<comment type="similarity">
    <text evidence="2">Belongs to the TMEM175 family.</text>
</comment>
<dbReference type="InterPro" id="IPR010617">
    <property type="entry name" value="TMEM175-like"/>
</dbReference>
<keyword evidence="9" id="KW-0406">Ion transport</keyword>
<dbReference type="GO" id="GO:0016020">
    <property type="term" value="C:membrane"/>
    <property type="evidence" value="ECO:0007669"/>
    <property type="project" value="UniProtKB-SubCell"/>
</dbReference>
<reference evidence="14 15" key="1">
    <citation type="submission" date="2019-06" db="EMBL/GenBank/DDBJ databases">
        <title>Sequencing the genomes of 1000 actinobacteria strains.</title>
        <authorList>
            <person name="Klenk H.-P."/>
        </authorList>
    </citation>
    <scope>NUCLEOTIDE SEQUENCE [LARGE SCALE GENOMIC DNA]</scope>
    <source>
        <strain evidence="14 15">DSM 44826</strain>
    </source>
</reference>
<proteinExistence type="inferred from homology"/>
<gene>
    <name evidence="14" type="ORF">FHX73_13353</name>
</gene>
<dbReference type="GO" id="GO:0005267">
    <property type="term" value="F:potassium channel activity"/>
    <property type="evidence" value="ECO:0007669"/>
    <property type="project" value="UniProtKB-KW"/>
</dbReference>
<evidence type="ECO:0000256" key="5">
    <source>
        <dbReference type="ARBA" id="ARBA00022692"/>
    </source>
</evidence>
<evidence type="ECO:0000256" key="10">
    <source>
        <dbReference type="ARBA" id="ARBA00023136"/>
    </source>
</evidence>
<feature type="transmembrane region" description="Helical" evidence="13">
    <location>
        <begin position="92"/>
        <end position="112"/>
    </location>
</feature>
<accession>A0A561TT66</accession>
<dbReference type="Pfam" id="PF06736">
    <property type="entry name" value="TMEM175"/>
    <property type="match status" value="1"/>
</dbReference>
<sequence length="217" mass="23278">MSSQPSRFRRADTGRVEAFSDGVFAIAITILVLDLHPPAHPPGGLGHALLEQWPAYVGYLTSFAYIGVIWLNHHQAFTRLRSTDAGLHAANLSLLFTTAALPFPTAVVSTAFQHSLSDSDARTAVLLYACVAAAMCLSWYLLFRHLERTPALHVASMEPSFPRHGMVRSAAGVVGYLAAGLVGWAVQPVIAAVVFLLLPAFYGLTTEGLIGRRPVGS</sequence>
<comment type="subcellular location">
    <subcellularLocation>
        <location evidence="1">Membrane</location>
        <topology evidence="1">Multi-pass membrane protein</topology>
    </subcellularLocation>
</comment>
<dbReference type="OrthoDB" id="7626281at2"/>
<evidence type="ECO:0000313" key="15">
    <source>
        <dbReference type="Proteomes" id="UP000317940"/>
    </source>
</evidence>
<evidence type="ECO:0000256" key="8">
    <source>
        <dbReference type="ARBA" id="ARBA00022989"/>
    </source>
</evidence>
<keyword evidence="3" id="KW-0813">Transport</keyword>
<dbReference type="RefSeq" id="WP_145909521.1">
    <property type="nucleotide sequence ID" value="NZ_BAAAMZ010000001.1"/>
</dbReference>
<evidence type="ECO:0000256" key="11">
    <source>
        <dbReference type="ARBA" id="ARBA00023303"/>
    </source>
</evidence>
<evidence type="ECO:0000256" key="4">
    <source>
        <dbReference type="ARBA" id="ARBA00022538"/>
    </source>
</evidence>
<keyword evidence="7" id="KW-0630">Potassium</keyword>
<evidence type="ECO:0000313" key="14">
    <source>
        <dbReference type="EMBL" id="TWF90309.1"/>
    </source>
</evidence>
<dbReference type="AlphaFoldDB" id="A0A561TT66"/>
<evidence type="ECO:0000256" key="2">
    <source>
        <dbReference type="ARBA" id="ARBA00006920"/>
    </source>
</evidence>
<comment type="catalytic activity">
    <reaction evidence="12">
        <text>K(+)(in) = K(+)(out)</text>
        <dbReference type="Rhea" id="RHEA:29463"/>
        <dbReference type="ChEBI" id="CHEBI:29103"/>
    </reaction>
</comment>
<keyword evidence="15" id="KW-1185">Reference proteome</keyword>
<feature type="transmembrane region" description="Helical" evidence="13">
    <location>
        <begin position="173"/>
        <end position="202"/>
    </location>
</feature>
<dbReference type="GO" id="GO:0015252">
    <property type="term" value="F:proton channel activity"/>
    <property type="evidence" value="ECO:0007669"/>
    <property type="project" value="InterPro"/>
</dbReference>
<keyword evidence="11" id="KW-0407">Ion channel</keyword>
<evidence type="ECO:0000256" key="13">
    <source>
        <dbReference type="SAM" id="Phobius"/>
    </source>
</evidence>
<organism evidence="14 15">
    <name type="scientific">Kitasatospora viridis</name>
    <dbReference type="NCBI Taxonomy" id="281105"/>
    <lineage>
        <taxon>Bacteria</taxon>
        <taxon>Bacillati</taxon>
        <taxon>Actinomycetota</taxon>
        <taxon>Actinomycetes</taxon>
        <taxon>Kitasatosporales</taxon>
        <taxon>Streptomycetaceae</taxon>
        <taxon>Kitasatospora</taxon>
    </lineage>
</organism>
<evidence type="ECO:0000256" key="12">
    <source>
        <dbReference type="ARBA" id="ARBA00034430"/>
    </source>
</evidence>
<keyword evidence="8 13" id="KW-1133">Transmembrane helix</keyword>
<evidence type="ECO:0000256" key="1">
    <source>
        <dbReference type="ARBA" id="ARBA00004141"/>
    </source>
</evidence>